<feature type="domain" description="CFEM" evidence="11">
    <location>
        <begin position="19"/>
        <end position="131"/>
    </location>
</feature>
<dbReference type="RefSeq" id="XP_030983333.1">
    <property type="nucleotide sequence ID" value="XM_031123664.1"/>
</dbReference>
<keyword evidence="7 9" id="KW-1015">Disulfide bond</keyword>
<feature type="disulfide bond" evidence="9">
    <location>
        <begin position="61"/>
        <end position="68"/>
    </location>
</feature>
<dbReference type="KEGG" id="pgri:PgNI_03610"/>
<keyword evidence="6 10" id="KW-0732">Signal</keyword>
<keyword evidence="5" id="KW-0336">GPI-anchor</keyword>
<sequence length="172" mass="16997">MQFRTLLVSFFVAAAVAQTRTSGSAAPSDTSSSSANLVSSVEDLPKCALNCLKSAASSINCDPANFKCLCSNTQDLIASIGPCALSACNTGDVSKLTEVATKVCQEIKSNPPAAEIASASSIVAAAIATANSTSSSGGASSTSAQGAAAKRTDTPVYAVMGGAAAAWAAYAM</sequence>
<comment type="caution">
    <text evidence="9">Lacks conserved residue(s) required for the propagation of feature annotation.</text>
</comment>
<evidence type="ECO:0000256" key="2">
    <source>
        <dbReference type="ARBA" id="ARBA00004613"/>
    </source>
</evidence>
<evidence type="ECO:0000256" key="5">
    <source>
        <dbReference type="ARBA" id="ARBA00022622"/>
    </source>
</evidence>
<dbReference type="Pfam" id="PF05730">
    <property type="entry name" value="CFEM"/>
    <property type="match status" value="1"/>
</dbReference>
<evidence type="ECO:0000256" key="7">
    <source>
        <dbReference type="ARBA" id="ARBA00023157"/>
    </source>
</evidence>
<evidence type="ECO:0000256" key="3">
    <source>
        <dbReference type="ARBA" id="ARBA00010031"/>
    </source>
</evidence>
<dbReference type="GO" id="GO:0098552">
    <property type="term" value="C:side of membrane"/>
    <property type="evidence" value="ECO:0007669"/>
    <property type="project" value="UniProtKB-KW"/>
</dbReference>
<evidence type="ECO:0000256" key="1">
    <source>
        <dbReference type="ARBA" id="ARBA00004589"/>
    </source>
</evidence>
<evidence type="ECO:0000313" key="13">
    <source>
        <dbReference type="RefSeq" id="XP_030983333.1"/>
    </source>
</evidence>
<reference evidence="13" key="1">
    <citation type="journal article" date="2019" name="Mol. Biol. Evol.">
        <title>Blast fungal genomes show frequent chromosomal changes, gene gains and losses, and effector gene turnover.</title>
        <authorList>
            <person name="Gomez Luciano L.B."/>
            <person name="Jason Tsai I."/>
            <person name="Chuma I."/>
            <person name="Tosa Y."/>
            <person name="Chen Y.H."/>
            <person name="Li J.Y."/>
            <person name="Li M.Y."/>
            <person name="Jade Lu M.Y."/>
            <person name="Nakayashiki H."/>
            <person name="Li W.H."/>
        </authorList>
    </citation>
    <scope>NUCLEOTIDE SEQUENCE</scope>
    <source>
        <strain evidence="13">NI907</strain>
    </source>
</reference>
<dbReference type="GO" id="GO:0005576">
    <property type="term" value="C:extracellular region"/>
    <property type="evidence" value="ECO:0007669"/>
    <property type="project" value="UniProtKB-SubCell"/>
</dbReference>
<reference evidence="13" key="2">
    <citation type="submission" date="2019-10" db="EMBL/GenBank/DDBJ databases">
        <authorList>
            <consortium name="NCBI Genome Project"/>
        </authorList>
    </citation>
    <scope>NUCLEOTIDE SEQUENCE</scope>
    <source>
        <strain evidence="13">NI907</strain>
    </source>
</reference>
<evidence type="ECO:0000256" key="10">
    <source>
        <dbReference type="SAM" id="SignalP"/>
    </source>
</evidence>
<reference evidence="13" key="3">
    <citation type="submission" date="2025-08" db="UniProtKB">
        <authorList>
            <consortium name="RefSeq"/>
        </authorList>
    </citation>
    <scope>IDENTIFICATION</scope>
    <source>
        <strain evidence="13">NI907</strain>
    </source>
</reference>
<dbReference type="GeneID" id="41958573"/>
<dbReference type="AlphaFoldDB" id="A0A6P8B872"/>
<dbReference type="PROSITE" id="PS52012">
    <property type="entry name" value="CFEM"/>
    <property type="match status" value="1"/>
</dbReference>
<evidence type="ECO:0000256" key="8">
    <source>
        <dbReference type="ARBA" id="ARBA00023288"/>
    </source>
</evidence>
<evidence type="ECO:0000256" key="9">
    <source>
        <dbReference type="PROSITE-ProRule" id="PRU01356"/>
    </source>
</evidence>
<gene>
    <name evidence="13" type="ORF">PgNI_03610</name>
</gene>
<evidence type="ECO:0000313" key="12">
    <source>
        <dbReference type="Proteomes" id="UP000515153"/>
    </source>
</evidence>
<accession>A0A6P8B872</accession>
<organism evidence="12 13">
    <name type="scientific">Pyricularia grisea</name>
    <name type="common">Crabgrass-specific blast fungus</name>
    <name type="synonym">Magnaporthe grisea</name>
    <dbReference type="NCBI Taxonomy" id="148305"/>
    <lineage>
        <taxon>Eukaryota</taxon>
        <taxon>Fungi</taxon>
        <taxon>Dikarya</taxon>
        <taxon>Ascomycota</taxon>
        <taxon>Pezizomycotina</taxon>
        <taxon>Sordariomycetes</taxon>
        <taxon>Sordariomycetidae</taxon>
        <taxon>Magnaporthales</taxon>
        <taxon>Pyriculariaceae</taxon>
        <taxon>Pyricularia</taxon>
    </lineage>
</organism>
<keyword evidence="4" id="KW-0964">Secreted</keyword>
<dbReference type="Proteomes" id="UP000515153">
    <property type="component" value="Unplaced"/>
</dbReference>
<keyword evidence="8" id="KW-0449">Lipoprotein</keyword>
<feature type="chain" id="PRO_5028192627" description="CFEM domain-containing protein" evidence="10">
    <location>
        <begin position="18"/>
        <end position="172"/>
    </location>
</feature>
<dbReference type="InterPro" id="IPR008427">
    <property type="entry name" value="Extracellular_membr_CFEM_dom"/>
</dbReference>
<name>A0A6P8B872_PYRGI</name>
<keyword evidence="5" id="KW-0325">Glycoprotein</keyword>
<protein>
    <recommendedName>
        <fullName evidence="11">CFEM domain-containing protein</fullName>
    </recommendedName>
</protein>
<keyword evidence="5" id="KW-0472">Membrane</keyword>
<comment type="subcellular location">
    <subcellularLocation>
        <location evidence="1">Membrane</location>
        <topology evidence="1">Lipid-anchor</topology>
        <topology evidence="1">GPI-anchor</topology>
    </subcellularLocation>
    <subcellularLocation>
        <location evidence="2">Secreted</location>
    </subcellularLocation>
</comment>
<comment type="similarity">
    <text evidence="3">Belongs to the RBT5 family.</text>
</comment>
<evidence type="ECO:0000256" key="6">
    <source>
        <dbReference type="ARBA" id="ARBA00022729"/>
    </source>
</evidence>
<feature type="signal peptide" evidence="10">
    <location>
        <begin position="1"/>
        <end position="17"/>
    </location>
</feature>
<proteinExistence type="inferred from homology"/>
<evidence type="ECO:0000256" key="4">
    <source>
        <dbReference type="ARBA" id="ARBA00022525"/>
    </source>
</evidence>
<keyword evidence="12" id="KW-1185">Reference proteome</keyword>
<evidence type="ECO:0000259" key="11">
    <source>
        <dbReference type="PROSITE" id="PS52012"/>
    </source>
</evidence>
<dbReference type="SMART" id="SM00747">
    <property type="entry name" value="CFEM"/>
    <property type="match status" value="1"/>
</dbReference>